<dbReference type="Proteomes" id="UP000490982">
    <property type="component" value="Unassembled WGS sequence"/>
</dbReference>
<dbReference type="Gene3D" id="3.40.50.300">
    <property type="entry name" value="P-loop containing nucleotide triphosphate hydrolases"/>
    <property type="match status" value="1"/>
</dbReference>
<dbReference type="EMBL" id="WNHS01000667">
    <property type="protein sequence ID" value="MTW25803.1"/>
    <property type="molecule type" value="Genomic_DNA"/>
</dbReference>
<proteinExistence type="predicted"/>
<dbReference type="GO" id="GO:0003677">
    <property type="term" value="F:DNA binding"/>
    <property type="evidence" value="ECO:0007669"/>
    <property type="project" value="UniProtKB-KW"/>
</dbReference>
<accession>A0A6G2DX11</accession>
<comment type="caution">
    <text evidence="4">The sequence shown here is derived from an EMBL/GenBank/DDBJ whole genome shotgun (WGS) entry which is preliminary data.</text>
</comment>
<dbReference type="SUPFAM" id="SSF52540">
    <property type="entry name" value="P-loop containing nucleoside triphosphate hydrolases"/>
    <property type="match status" value="1"/>
</dbReference>
<sequence length="90" mass="9889">VSAPNVSKFRLVDMYTSLTQKEVQDNIVKSFSSATSCLRIVVCTIAFGMGIDCADVNQVIHWRPPADLESYMQECGRAGRNGQPSCAVLY</sequence>
<evidence type="ECO:0000259" key="3">
    <source>
        <dbReference type="PROSITE" id="PS51194"/>
    </source>
</evidence>
<dbReference type="GO" id="GO:0043138">
    <property type="term" value="F:3'-5' DNA helicase activity"/>
    <property type="evidence" value="ECO:0007669"/>
    <property type="project" value="TreeGrafter"/>
</dbReference>
<gene>
    <name evidence="4" type="ORF">GM537_13575</name>
</gene>
<dbReference type="Pfam" id="PF00271">
    <property type="entry name" value="Helicase_C"/>
    <property type="match status" value="1"/>
</dbReference>
<dbReference type="GO" id="GO:0005694">
    <property type="term" value="C:chromosome"/>
    <property type="evidence" value="ECO:0007669"/>
    <property type="project" value="TreeGrafter"/>
</dbReference>
<feature type="domain" description="Helicase C-terminal" evidence="3">
    <location>
        <begin position="1"/>
        <end position="90"/>
    </location>
</feature>
<dbReference type="GO" id="GO:0000724">
    <property type="term" value="P:double-strand break repair via homologous recombination"/>
    <property type="evidence" value="ECO:0007669"/>
    <property type="project" value="TreeGrafter"/>
</dbReference>
<dbReference type="PROSITE" id="PS51194">
    <property type="entry name" value="HELICASE_CTER"/>
    <property type="match status" value="1"/>
</dbReference>
<evidence type="ECO:0000313" key="4">
    <source>
        <dbReference type="EMBL" id="MTW25803.1"/>
    </source>
</evidence>
<feature type="non-terminal residue" evidence="4">
    <location>
        <position position="1"/>
    </location>
</feature>
<keyword evidence="2" id="KW-0413">Isomerase</keyword>
<feature type="non-terminal residue" evidence="4">
    <location>
        <position position="90"/>
    </location>
</feature>
<dbReference type="InterPro" id="IPR001650">
    <property type="entry name" value="Helicase_C-like"/>
</dbReference>
<evidence type="ECO:0000313" key="5">
    <source>
        <dbReference type="Proteomes" id="UP000490982"/>
    </source>
</evidence>
<evidence type="ECO:0000256" key="2">
    <source>
        <dbReference type="ARBA" id="ARBA00023235"/>
    </source>
</evidence>
<organism evidence="4 5">
    <name type="scientific">Streptococcus pneumoniae</name>
    <dbReference type="NCBI Taxonomy" id="1313"/>
    <lineage>
        <taxon>Bacteria</taxon>
        <taxon>Bacillati</taxon>
        <taxon>Bacillota</taxon>
        <taxon>Bacilli</taxon>
        <taxon>Lactobacillales</taxon>
        <taxon>Streptococcaceae</taxon>
        <taxon>Streptococcus</taxon>
    </lineage>
</organism>
<reference evidence="4 5" key="1">
    <citation type="submission" date="2019-11" db="EMBL/GenBank/DDBJ databases">
        <title>Growth characteristics of pneumococcus vary with the chemical composition of the capsule and with environmental conditions.</title>
        <authorList>
            <person name="Tothpal A."/>
            <person name="Desobry K."/>
            <person name="Joshi S."/>
            <person name="Wyllie A.L."/>
            <person name="Weinberger D.M."/>
        </authorList>
    </citation>
    <scope>NUCLEOTIDE SEQUENCE [LARGE SCALE GENOMIC DNA]</scope>
    <source>
        <strain evidence="5">pnumococcus23A</strain>
    </source>
</reference>
<dbReference type="AlphaFoldDB" id="A0A6G2DX11"/>
<dbReference type="PANTHER" id="PTHR13710:SF153">
    <property type="entry name" value="RECQ-LIKE DNA HELICASE BLM"/>
    <property type="match status" value="1"/>
</dbReference>
<name>A0A6G2DX11_STREE</name>
<dbReference type="SMART" id="SM00490">
    <property type="entry name" value="HELICc"/>
    <property type="match status" value="1"/>
</dbReference>
<keyword evidence="1" id="KW-0238">DNA-binding</keyword>
<dbReference type="GO" id="GO:0005737">
    <property type="term" value="C:cytoplasm"/>
    <property type="evidence" value="ECO:0007669"/>
    <property type="project" value="TreeGrafter"/>
</dbReference>
<protein>
    <recommendedName>
        <fullName evidence="3">Helicase C-terminal domain-containing protein</fullName>
    </recommendedName>
</protein>
<dbReference type="PANTHER" id="PTHR13710">
    <property type="entry name" value="DNA HELICASE RECQ FAMILY MEMBER"/>
    <property type="match status" value="1"/>
</dbReference>
<evidence type="ECO:0000256" key="1">
    <source>
        <dbReference type="ARBA" id="ARBA00023125"/>
    </source>
</evidence>
<dbReference type="GO" id="GO:0009378">
    <property type="term" value="F:four-way junction helicase activity"/>
    <property type="evidence" value="ECO:0007669"/>
    <property type="project" value="TreeGrafter"/>
</dbReference>
<dbReference type="InterPro" id="IPR027417">
    <property type="entry name" value="P-loop_NTPase"/>
</dbReference>